<sequence length="536" mass="55275">MATYKDATNTFVLEAGEVNFEIPGGASTLHSNVQGNALNNVLTGSDGSNELSGGDGNDTLIGGLGEDHLIGGAGFDIVSYEYSTSGLRIDLNVNTPSTGPAFAAGTDSDSYVSIEGVIGSNHNDTIVGSNAVSEWLNGGAGIDDIQGGDGNDTIIGGVGADILRGGAGIDTLSYATAGSGVNVTLNSADGAVNGFGSLGDANGDNINGFENLTGSNYADTLNGNTGANYIDGGIGDDILVGKGGNDTLYGGLGADDMQGLADNDLYYVDNALDYVRERGGEGYDHVITTVTFDLAARGDGEIELFQAAAGAGAINLYGNYHTNHIIGNEANNIIDGRRGADTMEGGGGDDTYYVDNAGDVVIDSQGNNIVYTSANFNGSQFSGKVIATGSVGISLTGDASANTILGNSGANRINGGIGNDVLTGGSGRDSFVFDSKIGDHRTNKTFNLDRITDFKVKQDKILLDNAIFKKLKKTGKLKDDFFKLGSKATDKNDYIIYNKSKKTLSYDVDGSGSKKAVEIIKFDKKINLTAADILVI</sequence>
<keyword evidence="4" id="KW-1185">Reference proteome</keyword>
<dbReference type="Pfam" id="PF00353">
    <property type="entry name" value="HemolysinCabind"/>
    <property type="match status" value="5"/>
</dbReference>
<dbReference type="GO" id="GO:0005576">
    <property type="term" value="C:extracellular region"/>
    <property type="evidence" value="ECO:0007669"/>
    <property type="project" value="UniProtKB-SubCell"/>
</dbReference>
<dbReference type="RefSeq" id="WP_091131094.1">
    <property type="nucleotide sequence ID" value="NZ_FMVJ01000003.1"/>
</dbReference>
<name>A0A1G5EK23_9HYPH</name>
<evidence type="ECO:0000313" key="4">
    <source>
        <dbReference type="Proteomes" id="UP000199569"/>
    </source>
</evidence>
<dbReference type="STRING" id="549386.SAMN02927923_01014"/>
<dbReference type="InterPro" id="IPR050557">
    <property type="entry name" value="RTX_toxin/Mannuronan_C5-epim"/>
</dbReference>
<organism evidence="3 4">
    <name type="scientific">Microvirga guangxiensis</name>
    <dbReference type="NCBI Taxonomy" id="549386"/>
    <lineage>
        <taxon>Bacteria</taxon>
        <taxon>Pseudomonadati</taxon>
        <taxon>Pseudomonadota</taxon>
        <taxon>Alphaproteobacteria</taxon>
        <taxon>Hyphomicrobiales</taxon>
        <taxon>Methylobacteriaceae</taxon>
        <taxon>Microvirga</taxon>
    </lineage>
</organism>
<dbReference type="InterPro" id="IPR001343">
    <property type="entry name" value="Hemolysn_Ca-bd"/>
</dbReference>
<reference evidence="4" key="1">
    <citation type="submission" date="2016-10" db="EMBL/GenBank/DDBJ databases">
        <authorList>
            <person name="Varghese N."/>
            <person name="Submissions S."/>
        </authorList>
    </citation>
    <scope>NUCLEOTIDE SEQUENCE [LARGE SCALE GENOMIC DNA]</scope>
    <source>
        <strain evidence="4">CGMCC 1.7666</strain>
    </source>
</reference>
<comment type="subcellular location">
    <subcellularLocation>
        <location evidence="1">Secreted</location>
    </subcellularLocation>
</comment>
<dbReference type="InterPro" id="IPR018511">
    <property type="entry name" value="Hemolysin-typ_Ca-bd_CS"/>
</dbReference>
<proteinExistence type="predicted"/>
<protein>
    <submittedName>
        <fullName evidence="3">Ca2+-binding protein, RTX toxin-related</fullName>
    </submittedName>
</protein>
<dbReference type="Proteomes" id="UP000199569">
    <property type="component" value="Unassembled WGS sequence"/>
</dbReference>
<dbReference type="GO" id="GO:0005509">
    <property type="term" value="F:calcium ion binding"/>
    <property type="evidence" value="ECO:0007669"/>
    <property type="project" value="InterPro"/>
</dbReference>
<dbReference type="EMBL" id="FMVJ01000003">
    <property type="protein sequence ID" value="SCY27141.1"/>
    <property type="molecule type" value="Genomic_DNA"/>
</dbReference>
<dbReference type="OrthoDB" id="8010440at2"/>
<dbReference type="PANTHER" id="PTHR38340:SF1">
    <property type="entry name" value="S-LAYER PROTEIN"/>
    <property type="match status" value="1"/>
</dbReference>
<dbReference type="PROSITE" id="PS00330">
    <property type="entry name" value="HEMOLYSIN_CALCIUM"/>
    <property type="match status" value="4"/>
</dbReference>
<evidence type="ECO:0000256" key="2">
    <source>
        <dbReference type="ARBA" id="ARBA00022525"/>
    </source>
</evidence>
<gene>
    <name evidence="3" type="ORF">SAMN02927923_01014</name>
</gene>
<dbReference type="PRINTS" id="PR00313">
    <property type="entry name" value="CABNDNGRPT"/>
</dbReference>
<dbReference type="AlphaFoldDB" id="A0A1G5EK23"/>
<dbReference type="InterPro" id="IPR011049">
    <property type="entry name" value="Serralysin-like_metalloprot_C"/>
</dbReference>
<dbReference type="Gene3D" id="2.150.10.10">
    <property type="entry name" value="Serralysin-like metalloprotease, C-terminal"/>
    <property type="match status" value="5"/>
</dbReference>
<evidence type="ECO:0000256" key="1">
    <source>
        <dbReference type="ARBA" id="ARBA00004613"/>
    </source>
</evidence>
<keyword evidence="2" id="KW-0964">Secreted</keyword>
<dbReference type="PANTHER" id="PTHR38340">
    <property type="entry name" value="S-LAYER PROTEIN"/>
    <property type="match status" value="1"/>
</dbReference>
<evidence type="ECO:0000313" key="3">
    <source>
        <dbReference type="EMBL" id="SCY27141.1"/>
    </source>
</evidence>
<accession>A0A1G5EK23</accession>
<dbReference type="SUPFAM" id="SSF51120">
    <property type="entry name" value="beta-Roll"/>
    <property type="match status" value="5"/>
</dbReference>